<dbReference type="GO" id="GO:0005829">
    <property type="term" value="C:cytosol"/>
    <property type="evidence" value="ECO:0007669"/>
    <property type="project" value="TreeGrafter"/>
</dbReference>
<gene>
    <name evidence="2" type="ORF">EH165_00510</name>
</gene>
<proteinExistence type="predicted"/>
<name>A0A3G8ZJ63_9ACTN</name>
<dbReference type="PANTHER" id="PTHR30153:SF2">
    <property type="entry name" value="REPLICATIVE DNA HELICASE"/>
    <property type="match status" value="1"/>
</dbReference>
<feature type="domain" description="SF4 helicase" evidence="1">
    <location>
        <begin position="35"/>
        <end position="149"/>
    </location>
</feature>
<reference evidence="2 3" key="2">
    <citation type="submission" date="2018-12" db="EMBL/GenBank/DDBJ databases">
        <title>Nakamurella antarcticus sp. nov., isolated from Antarctica South Shetland Islands soil.</title>
        <authorList>
            <person name="Peng F."/>
        </authorList>
    </citation>
    <scope>NUCLEOTIDE SEQUENCE [LARGE SCALE GENOMIC DNA]</scope>
    <source>
        <strain evidence="2 3">S14-144</strain>
    </source>
</reference>
<dbReference type="InterPro" id="IPR027417">
    <property type="entry name" value="P-loop_NTPase"/>
</dbReference>
<sequence length="286" mass="31305">MRCVSHSTRASLPGSSRTAFAAEVTASVAAIARDKHHSEHAIGTGLDHLDDLTGGFIPGSVWVLTGPSGVGRSTLALQLSIHAAEQGASTWFVSAMMPAEEVGIRMLRQHTQLRSRHFGQPDRADKGNSRLCSAVTHLSELPIYREDSSDEPFSDSIVGLLTAPIDRRVLVIDDIDFYEDQSNYGTGSDETPSRPDNILPEQLRVWAVRNGSTVMVTRPTTHTRKQFRQDIPAEWLRAADVVVHIDTVGTRDPHIDKAVFDNTLAYMSALKKRARTPRGTGSCLRG</sequence>
<organism evidence="2 3">
    <name type="scientific">Nakamurella antarctica</name>
    <dbReference type="NCBI Taxonomy" id="1902245"/>
    <lineage>
        <taxon>Bacteria</taxon>
        <taxon>Bacillati</taxon>
        <taxon>Actinomycetota</taxon>
        <taxon>Actinomycetes</taxon>
        <taxon>Nakamurellales</taxon>
        <taxon>Nakamurellaceae</taxon>
        <taxon>Nakamurella</taxon>
    </lineage>
</organism>
<dbReference type="Pfam" id="PF03796">
    <property type="entry name" value="DnaB_C"/>
    <property type="match status" value="1"/>
</dbReference>
<dbReference type="SUPFAM" id="SSF52540">
    <property type="entry name" value="P-loop containing nucleoside triphosphate hydrolases"/>
    <property type="match status" value="1"/>
</dbReference>
<dbReference type="Gene3D" id="3.40.50.300">
    <property type="entry name" value="P-loop containing nucleotide triphosphate hydrolases"/>
    <property type="match status" value="1"/>
</dbReference>
<accession>A0A3G8ZJ63</accession>
<protein>
    <recommendedName>
        <fullName evidence="1">SF4 helicase domain-containing protein</fullName>
    </recommendedName>
</protein>
<evidence type="ECO:0000313" key="3">
    <source>
        <dbReference type="Proteomes" id="UP000268084"/>
    </source>
</evidence>
<dbReference type="EMBL" id="CP034170">
    <property type="protein sequence ID" value="AZI56875.1"/>
    <property type="molecule type" value="Genomic_DNA"/>
</dbReference>
<dbReference type="Proteomes" id="UP000268084">
    <property type="component" value="Chromosome"/>
</dbReference>
<dbReference type="GO" id="GO:0003678">
    <property type="term" value="F:DNA helicase activity"/>
    <property type="evidence" value="ECO:0007669"/>
    <property type="project" value="InterPro"/>
</dbReference>
<evidence type="ECO:0000313" key="2">
    <source>
        <dbReference type="EMBL" id="AZI56875.1"/>
    </source>
</evidence>
<reference evidence="2 3" key="1">
    <citation type="submission" date="2018-11" db="EMBL/GenBank/DDBJ databases">
        <authorList>
            <person name="Da X."/>
        </authorList>
    </citation>
    <scope>NUCLEOTIDE SEQUENCE [LARGE SCALE GENOMIC DNA]</scope>
    <source>
        <strain evidence="2 3">S14-144</strain>
    </source>
</reference>
<dbReference type="PRINTS" id="PR01874">
    <property type="entry name" value="DNAREPAIRADA"/>
</dbReference>
<dbReference type="OrthoDB" id="5521887at2"/>
<dbReference type="PROSITE" id="PS51199">
    <property type="entry name" value="SF4_HELICASE"/>
    <property type="match status" value="1"/>
</dbReference>
<dbReference type="GO" id="GO:0005524">
    <property type="term" value="F:ATP binding"/>
    <property type="evidence" value="ECO:0007669"/>
    <property type="project" value="InterPro"/>
</dbReference>
<evidence type="ECO:0000259" key="1">
    <source>
        <dbReference type="PROSITE" id="PS51199"/>
    </source>
</evidence>
<dbReference type="InterPro" id="IPR007694">
    <property type="entry name" value="DNA_helicase_DnaB-like_C"/>
</dbReference>
<dbReference type="KEGG" id="nak:EH165_00510"/>
<keyword evidence="3" id="KW-1185">Reference proteome</keyword>
<dbReference type="AlphaFoldDB" id="A0A3G8ZJ63"/>
<dbReference type="GO" id="GO:0006260">
    <property type="term" value="P:DNA replication"/>
    <property type="evidence" value="ECO:0007669"/>
    <property type="project" value="InterPro"/>
</dbReference>
<dbReference type="PANTHER" id="PTHR30153">
    <property type="entry name" value="REPLICATIVE DNA HELICASE DNAB"/>
    <property type="match status" value="1"/>
</dbReference>